<keyword evidence="3" id="KW-1185">Reference proteome</keyword>
<evidence type="ECO:0000313" key="2">
    <source>
        <dbReference type="EMBL" id="GID14146.1"/>
    </source>
</evidence>
<keyword evidence="1" id="KW-1133">Transmembrane helix</keyword>
<comment type="caution">
    <text evidence="2">The sequence shown here is derived from an EMBL/GenBank/DDBJ whole genome shotgun (WGS) entry which is preliminary data.</text>
</comment>
<evidence type="ECO:0000256" key="1">
    <source>
        <dbReference type="SAM" id="Phobius"/>
    </source>
</evidence>
<feature type="transmembrane region" description="Helical" evidence="1">
    <location>
        <begin position="42"/>
        <end position="64"/>
    </location>
</feature>
<protein>
    <submittedName>
        <fullName evidence="2">Uncharacterized protein</fullName>
    </submittedName>
</protein>
<dbReference type="EMBL" id="BOMB01000029">
    <property type="protein sequence ID" value="GID14146.1"/>
    <property type="molecule type" value="Genomic_DNA"/>
</dbReference>
<name>A0A8J3J9G3_9ACTN</name>
<sequence>MAVRLPRVSAFSKQLIGVVAGFYAALLAACAAASAITSDWAVLLAALVGLGAAGVSVVAVHGLIRLAFKIFKEIG</sequence>
<gene>
    <name evidence="2" type="ORF">Aru02nite_50350</name>
</gene>
<dbReference type="PROSITE" id="PS51257">
    <property type="entry name" value="PROKAR_LIPOPROTEIN"/>
    <property type="match status" value="1"/>
</dbReference>
<dbReference type="AlphaFoldDB" id="A0A8J3J9G3"/>
<dbReference type="Proteomes" id="UP000612808">
    <property type="component" value="Unassembled WGS sequence"/>
</dbReference>
<organism evidence="2 3">
    <name type="scientific">Actinocatenispora rupis</name>
    <dbReference type="NCBI Taxonomy" id="519421"/>
    <lineage>
        <taxon>Bacteria</taxon>
        <taxon>Bacillati</taxon>
        <taxon>Actinomycetota</taxon>
        <taxon>Actinomycetes</taxon>
        <taxon>Micromonosporales</taxon>
        <taxon>Micromonosporaceae</taxon>
        <taxon>Actinocatenispora</taxon>
    </lineage>
</organism>
<keyword evidence="1" id="KW-0472">Membrane</keyword>
<dbReference type="RefSeq" id="WP_203661831.1">
    <property type="nucleotide sequence ID" value="NZ_BAAAZM010000001.1"/>
</dbReference>
<accession>A0A8J3J9G3</accession>
<proteinExistence type="predicted"/>
<keyword evidence="1" id="KW-0812">Transmembrane</keyword>
<reference evidence="2" key="1">
    <citation type="submission" date="2021-01" db="EMBL/GenBank/DDBJ databases">
        <title>Whole genome shotgun sequence of Actinocatenispora rupis NBRC 107355.</title>
        <authorList>
            <person name="Komaki H."/>
            <person name="Tamura T."/>
        </authorList>
    </citation>
    <scope>NUCLEOTIDE SEQUENCE</scope>
    <source>
        <strain evidence="2">NBRC 107355</strain>
    </source>
</reference>
<evidence type="ECO:0000313" key="3">
    <source>
        <dbReference type="Proteomes" id="UP000612808"/>
    </source>
</evidence>